<dbReference type="EMBL" id="JARKIK010000069">
    <property type="protein sequence ID" value="KAK8728898.1"/>
    <property type="molecule type" value="Genomic_DNA"/>
</dbReference>
<dbReference type="Proteomes" id="UP001445076">
    <property type="component" value="Unassembled WGS sequence"/>
</dbReference>
<feature type="chain" id="PRO_5043754740" evidence="1">
    <location>
        <begin position="26"/>
        <end position="100"/>
    </location>
</feature>
<feature type="signal peptide" evidence="1">
    <location>
        <begin position="1"/>
        <end position="25"/>
    </location>
</feature>
<keyword evidence="3" id="KW-1185">Reference proteome</keyword>
<protein>
    <submittedName>
        <fullName evidence="2">Uncharacterized protein</fullName>
    </submittedName>
</protein>
<sequence>MMYFFKRMMVALVLLALALVKVLEATISQLGSVYLIVPQRFEVDPVAPYRNQLEFAKAHGPRGVYLLESLGAGHYPTHQQLTADYHRRSNPGPVYFYDYF</sequence>
<name>A0AAW0WMH9_CHEQU</name>
<evidence type="ECO:0000256" key="1">
    <source>
        <dbReference type="SAM" id="SignalP"/>
    </source>
</evidence>
<accession>A0AAW0WMH9</accession>
<keyword evidence="1" id="KW-0732">Signal</keyword>
<proteinExistence type="predicted"/>
<gene>
    <name evidence="2" type="ORF">OTU49_008851</name>
</gene>
<feature type="non-terminal residue" evidence="2">
    <location>
        <position position="100"/>
    </location>
</feature>
<evidence type="ECO:0000313" key="3">
    <source>
        <dbReference type="Proteomes" id="UP001445076"/>
    </source>
</evidence>
<comment type="caution">
    <text evidence="2">The sequence shown here is derived from an EMBL/GenBank/DDBJ whole genome shotgun (WGS) entry which is preliminary data.</text>
</comment>
<dbReference type="AlphaFoldDB" id="A0AAW0WMH9"/>
<reference evidence="2 3" key="1">
    <citation type="journal article" date="2024" name="BMC Genomics">
        <title>Genome assembly of redclaw crayfish (Cherax quadricarinatus) provides insights into its immune adaptation and hypoxia tolerance.</title>
        <authorList>
            <person name="Liu Z."/>
            <person name="Zheng J."/>
            <person name="Li H."/>
            <person name="Fang K."/>
            <person name="Wang S."/>
            <person name="He J."/>
            <person name="Zhou D."/>
            <person name="Weng S."/>
            <person name="Chi M."/>
            <person name="Gu Z."/>
            <person name="He J."/>
            <person name="Li F."/>
            <person name="Wang M."/>
        </authorList>
    </citation>
    <scope>NUCLEOTIDE SEQUENCE [LARGE SCALE GENOMIC DNA]</scope>
    <source>
        <strain evidence="2">ZL_2023a</strain>
    </source>
</reference>
<evidence type="ECO:0000313" key="2">
    <source>
        <dbReference type="EMBL" id="KAK8728898.1"/>
    </source>
</evidence>
<organism evidence="2 3">
    <name type="scientific">Cherax quadricarinatus</name>
    <name type="common">Australian red claw crayfish</name>
    <dbReference type="NCBI Taxonomy" id="27406"/>
    <lineage>
        <taxon>Eukaryota</taxon>
        <taxon>Metazoa</taxon>
        <taxon>Ecdysozoa</taxon>
        <taxon>Arthropoda</taxon>
        <taxon>Crustacea</taxon>
        <taxon>Multicrustacea</taxon>
        <taxon>Malacostraca</taxon>
        <taxon>Eumalacostraca</taxon>
        <taxon>Eucarida</taxon>
        <taxon>Decapoda</taxon>
        <taxon>Pleocyemata</taxon>
        <taxon>Astacidea</taxon>
        <taxon>Parastacoidea</taxon>
        <taxon>Parastacidae</taxon>
        <taxon>Cherax</taxon>
    </lineage>
</organism>